<accession>A0ABU1HGP9</accession>
<proteinExistence type="predicted"/>
<dbReference type="InterPro" id="IPR041881">
    <property type="entry name" value="PqqD_sf"/>
</dbReference>
<evidence type="ECO:0000313" key="1">
    <source>
        <dbReference type="EMBL" id="MDR5906654.1"/>
    </source>
</evidence>
<name>A0ABU1HGP9_9GAMM</name>
<keyword evidence="2" id="KW-1185">Reference proteome</keyword>
<dbReference type="EMBL" id="JARWAM010000011">
    <property type="protein sequence ID" value="MDR5906654.1"/>
    <property type="molecule type" value="Genomic_DNA"/>
</dbReference>
<dbReference type="RefSeq" id="WP_309723340.1">
    <property type="nucleotide sequence ID" value="NZ_JARWAM010000011.1"/>
</dbReference>
<dbReference type="InterPro" id="IPR008792">
    <property type="entry name" value="PQQD"/>
</dbReference>
<comment type="caution">
    <text evidence="1">The sequence shown here is derived from an EMBL/GenBank/DDBJ whole genome shotgun (WGS) entry which is preliminary data.</text>
</comment>
<organism evidence="1 2">
    <name type="scientific">Franzmannia qiaohouensis</name>
    <dbReference type="NCBI Taxonomy" id="1329370"/>
    <lineage>
        <taxon>Bacteria</taxon>
        <taxon>Pseudomonadati</taxon>
        <taxon>Pseudomonadota</taxon>
        <taxon>Gammaproteobacteria</taxon>
        <taxon>Oceanospirillales</taxon>
        <taxon>Halomonadaceae</taxon>
        <taxon>Franzmannia</taxon>
    </lineage>
</organism>
<evidence type="ECO:0000313" key="2">
    <source>
        <dbReference type="Proteomes" id="UP001251374"/>
    </source>
</evidence>
<dbReference type="Gene3D" id="1.10.10.1150">
    <property type="entry name" value="Coenzyme PQQ synthesis protein D (PqqD)"/>
    <property type="match status" value="1"/>
</dbReference>
<gene>
    <name evidence="1" type="ORF">QC821_15355</name>
</gene>
<dbReference type="Pfam" id="PF05402">
    <property type="entry name" value="PqqD"/>
    <property type="match status" value="1"/>
</dbReference>
<dbReference type="InterPro" id="IPR027417">
    <property type="entry name" value="P-loop_NTPase"/>
</dbReference>
<dbReference type="Proteomes" id="UP001251374">
    <property type="component" value="Unassembled WGS sequence"/>
</dbReference>
<reference evidence="1 2" key="1">
    <citation type="submission" date="2023-04" db="EMBL/GenBank/DDBJ databases">
        <title>A long-awaited taxogenomic arrangement of the family Halomonadaceae.</title>
        <authorList>
            <person name="De La Haba R."/>
            <person name="Chuvochina M."/>
            <person name="Wittouck S."/>
            <person name="Arahal D.R."/>
            <person name="Sanchez-Porro C."/>
            <person name="Hugenholtz P."/>
            <person name="Ventosa A."/>
        </authorList>
    </citation>
    <scope>NUCLEOTIDE SEQUENCE [LARGE SCALE GENOMIC DNA]</scope>
    <source>
        <strain evidence="1 2">DSM 26770</strain>
    </source>
</reference>
<dbReference type="Gene3D" id="3.40.50.300">
    <property type="entry name" value="P-loop containing nucleotide triphosphate hydrolases"/>
    <property type="match status" value="1"/>
</dbReference>
<protein>
    <submittedName>
        <fullName evidence="1">PqqD family protein</fullName>
    </submittedName>
</protein>
<sequence length="400" mass="42806">MDIVWQGMSLPMRLDAVPEVEQALAAAAPGWPQRRRASDVPSAPIHLWRRGAGFCQTSPALSRPLPIPTAASAACSLIADLIPNFLLERPDLIGLHCGSALVGERLVLFPEAHRAGKSTLSAAFACAGYRVFGDDVLALDAAGQGMALGIAPRLRVPLPASLPAAFSAYVEAHRGPGDNRYQYLSLPASQLARHGERAPVGAIVLLEREPGAAAELLPLAPGDGLLQLLCQNFAADWPAEPLLSPLLELMKRVPCWLLRYADPLEAVDVVAEAMRQPAGITALPASRRWQEAAHLAPEVDEGALTGRWQPTAGWRARPLGDELFMISMLAERAGEVHRLNPVAAGVWRLLNCEPLGVDEAADLLVEAFPGVPMKRVATDTRRLFAELSGAGLIQRISSQP</sequence>